<comment type="caution">
    <text evidence="2">The sequence shown here is derived from an EMBL/GenBank/DDBJ whole genome shotgun (WGS) entry which is preliminary data.</text>
</comment>
<evidence type="ECO:0000313" key="2">
    <source>
        <dbReference type="EMBL" id="MFD1048716.1"/>
    </source>
</evidence>
<reference evidence="3" key="1">
    <citation type="journal article" date="2019" name="Int. J. Syst. Evol. Microbiol.">
        <title>The Global Catalogue of Microorganisms (GCM) 10K type strain sequencing project: providing services to taxonomists for standard genome sequencing and annotation.</title>
        <authorList>
            <consortium name="The Broad Institute Genomics Platform"/>
            <consortium name="The Broad Institute Genome Sequencing Center for Infectious Disease"/>
            <person name="Wu L."/>
            <person name="Ma J."/>
        </authorList>
    </citation>
    <scope>NUCLEOTIDE SEQUENCE [LARGE SCALE GENOMIC DNA]</scope>
    <source>
        <strain evidence="3">JCM 31486</strain>
    </source>
</reference>
<gene>
    <name evidence="2" type="ORF">ACFQ1S_25895</name>
</gene>
<accession>A0ABW3MEK6</accession>
<evidence type="ECO:0000256" key="1">
    <source>
        <dbReference type="SAM" id="MobiDB-lite"/>
    </source>
</evidence>
<dbReference type="Gene3D" id="2.60.120.1060">
    <property type="entry name" value="NPCBM/NEW2 domain"/>
    <property type="match status" value="1"/>
</dbReference>
<dbReference type="InterPro" id="IPR038637">
    <property type="entry name" value="NPCBM_sf"/>
</dbReference>
<evidence type="ECO:0000313" key="3">
    <source>
        <dbReference type="Proteomes" id="UP001597045"/>
    </source>
</evidence>
<feature type="non-terminal residue" evidence="2">
    <location>
        <position position="1"/>
    </location>
</feature>
<proteinExistence type="predicted"/>
<dbReference type="Proteomes" id="UP001597045">
    <property type="component" value="Unassembled WGS sequence"/>
</dbReference>
<organism evidence="2 3">
    <name type="scientific">Kibdelosporangium lantanae</name>
    <dbReference type="NCBI Taxonomy" id="1497396"/>
    <lineage>
        <taxon>Bacteria</taxon>
        <taxon>Bacillati</taxon>
        <taxon>Actinomycetota</taxon>
        <taxon>Actinomycetes</taxon>
        <taxon>Pseudonocardiales</taxon>
        <taxon>Pseudonocardiaceae</taxon>
        <taxon>Kibdelosporangium</taxon>
    </lineage>
</organism>
<keyword evidence="3" id="KW-1185">Reference proteome</keyword>
<evidence type="ECO:0008006" key="4">
    <source>
        <dbReference type="Google" id="ProtNLM"/>
    </source>
</evidence>
<name>A0ABW3MEK6_9PSEU</name>
<feature type="region of interest" description="Disordered" evidence="1">
    <location>
        <begin position="1"/>
        <end position="26"/>
    </location>
</feature>
<protein>
    <recommendedName>
        <fullName evidence="4">Glycosyl hydrolase family 98 putative carbohydrate-binding module domain-containing protein</fullName>
    </recommendedName>
</protein>
<dbReference type="EMBL" id="JBHTIS010001756">
    <property type="protein sequence ID" value="MFD1048716.1"/>
    <property type="molecule type" value="Genomic_DNA"/>
</dbReference>
<sequence>LPWDGSDGDAKGFAKPRSGWVMEDGSSQPFLETHPEWVANGYTEGLYTVRTIIAGDHFRTTIGFMAVKDAVSKGAGTFKVQVIRPNGTTATIATVNDTAADGVMRPIDVDLTPYAGSTKVRLHVDAGPDASQDWMAWTAPRIEG</sequence>